<evidence type="ECO:0000256" key="5">
    <source>
        <dbReference type="ARBA" id="ARBA00022692"/>
    </source>
</evidence>
<evidence type="ECO:0000256" key="8">
    <source>
        <dbReference type="ARBA" id="ARBA00023136"/>
    </source>
</evidence>
<comment type="subcellular location">
    <subcellularLocation>
        <location evidence="1">Endoplasmic reticulum membrane</location>
        <topology evidence="1">Single-pass membrane protein</topology>
    </subcellularLocation>
</comment>
<evidence type="ECO:0008006" key="12">
    <source>
        <dbReference type="Google" id="ProtNLM"/>
    </source>
</evidence>
<comment type="pathway">
    <text evidence="2">Protein modification; protein glycosylation.</text>
</comment>
<comment type="caution">
    <text evidence="10">The sequence shown here is derived from an EMBL/GenBank/DDBJ whole genome shotgun (WGS) entry which is preliminary data.</text>
</comment>
<keyword evidence="6" id="KW-0256">Endoplasmic reticulum</keyword>
<dbReference type="GeneID" id="94834489"/>
<organism evidence="10 11">
    <name type="scientific">Tritrichomonas foetus</name>
    <dbReference type="NCBI Taxonomy" id="1144522"/>
    <lineage>
        <taxon>Eukaryota</taxon>
        <taxon>Metamonada</taxon>
        <taxon>Parabasalia</taxon>
        <taxon>Tritrichomonadida</taxon>
        <taxon>Tritrichomonadidae</taxon>
        <taxon>Tritrichomonas</taxon>
    </lineage>
</organism>
<dbReference type="PANTHER" id="PTHR13036:SF0">
    <property type="entry name" value="CHITOBIOSYLDIPHOSPHODOLICHOL BETA-MANNOSYLTRANSFERASE"/>
    <property type="match status" value="1"/>
</dbReference>
<evidence type="ECO:0000256" key="1">
    <source>
        <dbReference type="ARBA" id="ARBA00004389"/>
    </source>
</evidence>
<protein>
    <recommendedName>
        <fullName evidence="12">Glycosyl transferase family 1 domain-containing protein</fullName>
    </recommendedName>
</protein>
<proteinExistence type="predicted"/>
<dbReference type="GO" id="GO:0000030">
    <property type="term" value="F:mannosyltransferase activity"/>
    <property type="evidence" value="ECO:0007669"/>
    <property type="project" value="InterPro"/>
</dbReference>
<evidence type="ECO:0000256" key="9">
    <source>
        <dbReference type="SAM" id="Phobius"/>
    </source>
</evidence>
<reference evidence="10" key="1">
    <citation type="submission" date="2016-10" db="EMBL/GenBank/DDBJ databases">
        <authorList>
            <person name="Benchimol M."/>
            <person name="Almeida L.G."/>
            <person name="Vasconcelos A.T."/>
            <person name="Perreira-Neves A."/>
            <person name="Rosa I.A."/>
            <person name="Tasca T."/>
            <person name="Bogo M.R."/>
            <person name="de Souza W."/>
        </authorList>
    </citation>
    <scope>NUCLEOTIDE SEQUENCE [LARGE SCALE GENOMIC DNA]</scope>
    <source>
        <strain evidence="10">K</strain>
    </source>
</reference>
<sequence>MKKSLLLFSFHDISANIRLLHHAKSFASLENSQVIILAPDISSMPKEIEKMINVKHYYLYQFVELPQFMLFFLTPIKILYYLLQLFIIMMSLQNFDFIITSNEESHILSYFLAKWCHSKLIFDYSSLKWNKYDYKLIFMRRFEEILLKLADYHICSTKAIQFILKIRKINAFVIHDPKNPVFQNTKSIKNAKKDDSSINKSDNEKFEVYNLIGINQKMDIQIINENGRIFDDSYFLIGIPFPIFSISNLKSLLTIGKALDKQNAKACFIIFVSPKIEKEITKEISKFHFSHIIFQIFLLNSDAYAFILRNCDFGIIFNTSHYGLEYSHELSDLLACKLPILALKHGCVSEAVKEGVNGFIFENDIQLAKYLNSILIAKNVDLEKMKDSYNSNHQNWTQEWEIFFQEFY</sequence>
<dbReference type="VEuPathDB" id="TrichDB:TRFO_17778"/>
<dbReference type="PANTHER" id="PTHR13036">
    <property type="entry name" value="BETA1,4 MANNOSYLTRANSFERASE"/>
    <property type="match status" value="1"/>
</dbReference>
<keyword evidence="7 9" id="KW-1133">Transmembrane helix</keyword>
<dbReference type="Gene3D" id="3.40.50.2000">
    <property type="entry name" value="Glycogen Phosphorylase B"/>
    <property type="match status" value="1"/>
</dbReference>
<feature type="transmembrane region" description="Helical" evidence="9">
    <location>
        <begin position="68"/>
        <end position="88"/>
    </location>
</feature>
<evidence type="ECO:0000313" key="11">
    <source>
        <dbReference type="Proteomes" id="UP000179807"/>
    </source>
</evidence>
<keyword evidence="5 9" id="KW-0812">Transmembrane</keyword>
<evidence type="ECO:0000256" key="7">
    <source>
        <dbReference type="ARBA" id="ARBA00022989"/>
    </source>
</evidence>
<dbReference type="OrthoDB" id="10633874at2759"/>
<dbReference type="EMBL" id="MLAK01000564">
    <property type="protein sequence ID" value="OHT12404.1"/>
    <property type="molecule type" value="Genomic_DNA"/>
</dbReference>
<keyword evidence="11" id="KW-1185">Reference proteome</keyword>
<evidence type="ECO:0000256" key="2">
    <source>
        <dbReference type="ARBA" id="ARBA00004922"/>
    </source>
</evidence>
<evidence type="ECO:0000256" key="4">
    <source>
        <dbReference type="ARBA" id="ARBA00022679"/>
    </source>
</evidence>
<name>A0A1J4KRG4_9EUKA</name>
<keyword evidence="3" id="KW-0328">Glycosyltransferase</keyword>
<dbReference type="AlphaFoldDB" id="A0A1J4KRG4"/>
<evidence type="ECO:0000256" key="6">
    <source>
        <dbReference type="ARBA" id="ARBA00022824"/>
    </source>
</evidence>
<dbReference type="Proteomes" id="UP000179807">
    <property type="component" value="Unassembled WGS sequence"/>
</dbReference>
<dbReference type="RefSeq" id="XP_068365540.1">
    <property type="nucleotide sequence ID" value="XM_068499785.1"/>
</dbReference>
<dbReference type="GO" id="GO:0005789">
    <property type="term" value="C:endoplasmic reticulum membrane"/>
    <property type="evidence" value="ECO:0007669"/>
    <property type="project" value="UniProtKB-SubCell"/>
</dbReference>
<keyword evidence="4" id="KW-0808">Transferase</keyword>
<dbReference type="SUPFAM" id="SSF53756">
    <property type="entry name" value="UDP-Glycosyltransferase/glycogen phosphorylase"/>
    <property type="match status" value="1"/>
</dbReference>
<dbReference type="InterPro" id="IPR026051">
    <property type="entry name" value="ALG1-like"/>
</dbReference>
<evidence type="ECO:0000256" key="3">
    <source>
        <dbReference type="ARBA" id="ARBA00022676"/>
    </source>
</evidence>
<keyword evidence="8 9" id="KW-0472">Membrane</keyword>
<gene>
    <name evidence="10" type="ORF">TRFO_17778</name>
</gene>
<accession>A0A1J4KRG4</accession>
<evidence type="ECO:0000313" key="10">
    <source>
        <dbReference type="EMBL" id="OHT12404.1"/>
    </source>
</evidence>